<dbReference type="AlphaFoldDB" id="A0A3R6FH45"/>
<evidence type="ECO:0000313" key="3">
    <source>
        <dbReference type="Proteomes" id="UP000286598"/>
    </source>
</evidence>
<dbReference type="Pfam" id="PF13290">
    <property type="entry name" value="CHB_HEX_C_1"/>
    <property type="match status" value="1"/>
</dbReference>
<comment type="caution">
    <text evidence="2">The sequence shown here is derived from an EMBL/GenBank/DDBJ whole genome shotgun (WGS) entry which is preliminary data.</text>
</comment>
<dbReference type="Pfam" id="PF00128">
    <property type="entry name" value="Alpha-amylase"/>
    <property type="match status" value="1"/>
</dbReference>
<proteinExistence type="predicted"/>
<dbReference type="CDD" id="cd11314">
    <property type="entry name" value="AmyAc_arch_bac_plant_AmyA"/>
    <property type="match status" value="1"/>
</dbReference>
<evidence type="ECO:0000313" key="2">
    <source>
        <dbReference type="EMBL" id="RHK51101.1"/>
    </source>
</evidence>
<dbReference type="OrthoDB" id="9806009at2"/>
<gene>
    <name evidence="2" type="ORF">DW060_05645</name>
</gene>
<dbReference type="SUPFAM" id="SSF51445">
    <property type="entry name" value="(Trans)glycosidases"/>
    <property type="match status" value="1"/>
</dbReference>
<protein>
    <submittedName>
        <fullName evidence="2">Alpha-amylase</fullName>
    </submittedName>
</protein>
<reference evidence="2 3" key="1">
    <citation type="submission" date="2018-08" db="EMBL/GenBank/DDBJ databases">
        <title>A genome reference for cultivated species of the human gut microbiota.</title>
        <authorList>
            <person name="Zou Y."/>
            <person name="Xue W."/>
            <person name="Luo G."/>
        </authorList>
    </citation>
    <scope>NUCLEOTIDE SEQUENCE [LARGE SCALE GENOMIC DNA]</scope>
    <source>
        <strain evidence="2 3">AF42-9</strain>
    </source>
</reference>
<dbReference type="SMART" id="SM00642">
    <property type="entry name" value="Aamy"/>
    <property type="match status" value="1"/>
</dbReference>
<organism evidence="2 3">
    <name type="scientific">Leyella stercorea</name>
    <dbReference type="NCBI Taxonomy" id="363265"/>
    <lineage>
        <taxon>Bacteria</taxon>
        <taxon>Pseudomonadati</taxon>
        <taxon>Bacteroidota</taxon>
        <taxon>Bacteroidia</taxon>
        <taxon>Bacteroidales</taxon>
        <taxon>Prevotellaceae</taxon>
        <taxon>Leyella</taxon>
    </lineage>
</organism>
<dbReference type="GO" id="GO:0005975">
    <property type="term" value="P:carbohydrate metabolic process"/>
    <property type="evidence" value="ECO:0007669"/>
    <property type="project" value="InterPro"/>
</dbReference>
<dbReference type="EMBL" id="QRNO01000021">
    <property type="protein sequence ID" value="RHK51101.1"/>
    <property type="molecule type" value="Genomic_DNA"/>
</dbReference>
<name>A0A3R6FH45_9BACT</name>
<dbReference type="InterPro" id="IPR059177">
    <property type="entry name" value="GH29D-like_dom"/>
</dbReference>
<evidence type="ECO:0000259" key="1">
    <source>
        <dbReference type="SMART" id="SM00642"/>
    </source>
</evidence>
<accession>A0A3R6FH45</accession>
<dbReference type="PANTHER" id="PTHR43447">
    <property type="entry name" value="ALPHA-AMYLASE"/>
    <property type="match status" value="1"/>
</dbReference>
<dbReference type="Proteomes" id="UP000286598">
    <property type="component" value="Unassembled WGS sequence"/>
</dbReference>
<dbReference type="InterPro" id="IPR006047">
    <property type="entry name" value="GH13_cat_dom"/>
</dbReference>
<keyword evidence="3" id="KW-1185">Reference proteome</keyword>
<feature type="domain" description="Glycosyl hydrolase family 13 catalytic" evidence="1">
    <location>
        <begin position="71"/>
        <end position="399"/>
    </location>
</feature>
<dbReference type="InterPro" id="IPR017853">
    <property type="entry name" value="GH"/>
</dbReference>
<sequence>MRTSASVGAYRFNTRQESSYLALIETKYQTITIKTKPNMNRFLKSMAAIACGVGFLPLNASAQGWPSQYQGVMLQGFYWDSFDASQWTKLESQADELAPYFKLVWVPQSAYCGGKSMGYNDLYWFTNYNSSFGTEQELRSMIGTFKQKGIGTIADVVINHRGTVKNWFDFPEETYKGKTYKMTSTDVCAGDDKGKAAKEAKKQGVSLSANYDTGEDWDGMRDLDHNSANVQNCVKAYLDLLLNDLGYAGVRYDMTKGYAGKFTGIYNKAANPTYSVGEYFDGNKTNVTNWLNATKVDGKVMSAAFDFPIRYSVRDAANNGNWSKLANGGLATDVVYKRYAVTFIENHDTEKRSDAAQDPIRKDTLAANAYLLAMPGTPCVFYKHWTDCKQDIKNMILVRNIAGIHNESQWSCTENSASRYVVTTTGANMRLRAAVGTTANAYTPTDDGWALAAEGYHWRYFLPTSAETVFPSLPSGEYHNAPTVTLRAISTTKNAQIVYTLDGSNPTASGTKVANGTKVTLPNGKCTLKAALLANGKVGTIVTRTYDVRKFEAYTFSVYVNTENVGWKNCYFWTWGGDDTHAPANNKWPGDNVTTLTEKNGKKWYSKQFKINTPTDYVNFVFAKESSVQTADVSGITTDAYFEIQNSKDSQGHYLVKNVTADQPTAIADIAVSHNANATSVVAIDGRTVRRFNNAVPTTEAISGLAPGIYIVNGKKVLVR</sequence>
<dbReference type="Gene3D" id="3.20.20.80">
    <property type="entry name" value="Glycosidases"/>
    <property type="match status" value="1"/>
</dbReference>